<dbReference type="CDD" id="cd02440">
    <property type="entry name" value="AdoMet_MTases"/>
    <property type="match status" value="1"/>
</dbReference>
<dbReference type="SUPFAM" id="SSF53335">
    <property type="entry name" value="S-adenosyl-L-methionine-dependent methyltransferases"/>
    <property type="match status" value="1"/>
</dbReference>
<proteinExistence type="predicted"/>
<reference evidence="2 3" key="2">
    <citation type="journal article" date="2011" name="J. Antibiot.">
        <title>Furaquinocins I and J: novel polyketide isoprenoid hybrid compounds from Streptomyces reveromyceticus SN-593.</title>
        <authorList>
            <person name="Panthee S."/>
            <person name="Takahashi S."/>
            <person name="Takagi H."/>
            <person name="Nogawa T."/>
            <person name="Oowada E."/>
            <person name="Uramoto M."/>
            <person name="Osada H."/>
        </authorList>
    </citation>
    <scope>NUCLEOTIDE SEQUENCE [LARGE SCALE GENOMIC DNA]</scope>
    <source>
        <strain evidence="2 3">SN-593</strain>
    </source>
</reference>
<organism evidence="2 3">
    <name type="scientific">Actinacidiphila reveromycinica</name>
    <dbReference type="NCBI Taxonomy" id="659352"/>
    <lineage>
        <taxon>Bacteria</taxon>
        <taxon>Bacillati</taxon>
        <taxon>Actinomycetota</taxon>
        <taxon>Actinomycetes</taxon>
        <taxon>Kitasatosporales</taxon>
        <taxon>Streptomycetaceae</taxon>
        <taxon>Actinacidiphila</taxon>
    </lineage>
</organism>
<keyword evidence="2" id="KW-0808">Transferase</keyword>
<dbReference type="RefSeq" id="WP_202237775.1">
    <property type="nucleotide sequence ID" value="NZ_AP018365.1"/>
</dbReference>
<sequence>MLELRSFTRSLERSRRALNRTDRPATFALAGREWDLLGGVFSPADSATTRVAAEVLGLAGGTQPDFWRQGSFLEIGCGTGVIAVSAALAGCPRVVATDVNPAAVRNAEANVARHGVADRVRVVHSDLFAALDPAERFDTVYWHSNFVLAPDDYPYATDHERAYVDPGYRAHRRYLTGAPELLTEGGSALLQFSDRGDLALLHDIAAECGRELRVFDRREFLEGGERIAHLLLGITAAGRPGAAAG</sequence>
<protein>
    <submittedName>
        <fullName evidence="2">Putative methyltransferase</fullName>
    </submittedName>
</protein>
<reference evidence="2 3" key="3">
    <citation type="journal article" date="2011" name="Nat. Chem. Biol.">
        <title>Reveromycin A biosynthesis uses RevG and RevJ for stereospecific spiroacetal formation.</title>
        <authorList>
            <person name="Takahashi S."/>
            <person name="Toyoda A."/>
            <person name="Sekiyama Y."/>
            <person name="Takagi H."/>
            <person name="Nogawa T."/>
            <person name="Uramoto M."/>
            <person name="Suzuki R."/>
            <person name="Koshino H."/>
            <person name="Kumano T."/>
            <person name="Panthee S."/>
            <person name="Dairi T."/>
            <person name="Ishikawa J."/>
            <person name="Ikeda H."/>
            <person name="Sakaki Y."/>
            <person name="Osada H."/>
        </authorList>
    </citation>
    <scope>NUCLEOTIDE SEQUENCE [LARGE SCALE GENOMIC DNA]</scope>
    <source>
        <strain evidence="2 3">SN-593</strain>
    </source>
</reference>
<dbReference type="EMBL" id="AP018365">
    <property type="protein sequence ID" value="BBB01900.1"/>
    <property type="molecule type" value="Genomic_DNA"/>
</dbReference>
<name>A0A7U3VSN8_9ACTN</name>
<evidence type="ECO:0000313" key="2">
    <source>
        <dbReference type="EMBL" id="BBB01900.1"/>
    </source>
</evidence>
<dbReference type="InterPro" id="IPR050320">
    <property type="entry name" value="N5-glutamine_MTase"/>
</dbReference>
<dbReference type="Gene3D" id="3.40.50.150">
    <property type="entry name" value="Vaccinia Virus protein VP39"/>
    <property type="match status" value="1"/>
</dbReference>
<gene>
    <name evidence="2" type="ORF">RVR_9529</name>
</gene>
<reference evidence="2 3" key="1">
    <citation type="journal article" date="2010" name="J. Bacteriol.">
        <title>Biochemical characterization of a novel indole prenyltransferase from Streptomyces sp. SN-593.</title>
        <authorList>
            <person name="Takahashi S."/>
            <person name="Takagi H."/>
            <person name="Toyoda A."/>
            <person name="Uramoto M."/>
            <person name="Nogawa T."/>
            <person name="Ueki M."/>
            <person name="Sakaki Y."/>
            <person name="Osada H."/>
        </authorList>
    </citation>
    <scope>NUCLEOTIDE SEQUENCE [LARGE SCALE GENOMIC DNA]</scope>
    <source>
        <strain evidence="2 3">SN-593</strain>
    </source>
</reference>
<dbReference type="PANTHER" id="PTHR18895">
    <property type="entry name" value="HEMK METHYLTRANSFERASE"/>
    <property type="match status" value="1"/>
</dbReference>
<dbReference type="GO" id="GO:0032259">
    <property type="term" value="P:methylation"/>
    <property type="evidence" value="ECO:0007669"/>
    <property type="project" value="UniProtKB-KW"/>
</dbReference>
<keyword evidence="2" id="KW-0489">Methyltransferase</keyword>
<reference evidence="2 3" key="4">
    <citation type="journal article" date="2020" name="Sci. Rep.">
        <title>beta-carboline chemical signals induce reveromycin production through a LuxR family regulator in Streptomyces sp. SN-593.</title>
        <authorList>
            <person name="Panthee S."/>
            <person name="Kito N."/>
            <person name="Hayashi T."/>
            <person name="Shimizu T."/>
            <person name="Ishikawa J."/>
            <person name="Hamamoto H."/>
            <person name="Osada H."/>
            <person name="Takahashi S."/>
        </authorList>
    </citation>
    <scope>NUCLEOTIDE SEQUENCE [LARGE SCALE GENOMIC DNA]</scope>
    <source>
        <strain evidence="2 3">SN-593</strain>
    </source>
</reference>
<dbReference type="GO" id="GO:0008168">
    <property type="term" value="F:methyltransferase activity"/>
    <property type="evidence" value="ECO:0007669"/>
    <property type="project" value="UniProtKB-KW"/>
</dbReference>
<evidence type="ECO:0000259" key="1">
    <source>
        <dbReference type="Pfam" id="PF13649"/>
    </source>
</evidence>
<evidence type="ECO:0000313" key="3">
    <source>
        <dbReference type="Proteomes" id="UP000595703"/>
    </source>
</evidence>
<dbReference type="InterPro" id="IPR029063">
    <property type="entry name" value="SAM-dependent_MTases_sf"/>
</dbReference>
<dbReference type="InterPro" id="IPR041698">
    <property type="entry name" value="Methyltransf_25"/>
</dbReference>
<dbReference type="KEGG" id="arev:RVR_9529"/>
<dbReference type="Pfam" id="PF13649">
    <property type="entry name" value="Methyltransf_25"/>
    <property type="match status" value="1"/>
</dbReference>
<dbReference type="PANTHER" id="PTHR18895:SF74">
    <property type="entry name" value="MTRF1L RELEASE FACTOR GLUTAMINE METHYLTRANSFERASE"/>
    <property type="match status" value="1"/>
</dbReference>
<dbReference type="Proteomes" id="UP000595703">
    <property type="component" value="Chromosome"/>
</dbReference>
<keyword evidence="3" id="KW-1185">Reference proteome</keyword>
<accession>A0A7U3VSN8</accession>
<feature type="domain" description="Methyltransferase" evidence="1">
    <location>
        <begin position="73"/>
        <end position="155"/>
    </location>
</feature>
<dbReference type="AlphaFoldDB" id="A0A7U3VSN8"/>